<dbReference type="RefSeq" id="XP_043167971.1">
    <property type="nucleotide sequence ID" value="XM_043312036.1"/>
</dbReference>
<protein>
    <submittedName>
        <fullName evidence="1">Uncharacterized protein</fullName>
    </submittedName>
</protein>
<name>A0A8J2I0N9_9PLEO</name>
<keyword evidence="2" id="KW-1185">Reference proteome</keyword>
<dbReference type="GeneID" id="67016091"/>
<sequence length="218" mass="24268">MNDLGAAKHASIKIWGASNYTNLMSLKYILNTNFPVTSGARAEYMRRCDRLLEKANLDARWETASKQLGKTSGELFGDKKPDWDDPLPECLWNGGTGLCTAYAIAANQSSHIGGSYNEYKGKHRNATKINIANNSAVVIDSGRGEAFQLEAEETRGDWNNAAGKVSWKEMNPIEVASHEEAMRLCLDQLYRKGRYILILHRKPIMESQGQFGSATMFS</sequence>
<organism evidence="1 2">
    <name type="scientific">Alternaria atra</name>
    <dbReference type="NCBI Taxonomy" id="119953"/>
    <lineage>
        <taxon>Eukaryota</taxon>
        <taxon>Fungi</taxon>
        <taxon>Dikarya</taxon>
        <taxon>Ascomycota</taxon>
        <taxon>Pezizomycotina</taxon>
        <taxon>Dothideomycetes</taxon>
        <taxon>Pleosporomycetidae</taxon>
        <taxon>Pleosporales</taxon>
        <taxon>Pleosporineae</taxon>
        <taxon>Pleosporaceae</taxon>
        <taxon>Alternaria</taxon>
        <taxon>Alternaria sect. Ulocladioides</taxon>
    </lineage>
</organism>
<accession>A0A8J2I0N9</accession>
<reference evidence="1" key="1">
    <citation type="submission" date="2021-05" db="EMBL/GenBank/DDBJ databases">
        <authorList>
            <person name="Stam R."/>
        </authorList>
    </citation>
    <scope>NUCLEOTIDE SEQUENCE</scope>
    <source>
        <strain evidence="1">CS162</strain>
    </source>
</reference>
<comment type="caution">
    <text evidence="1">The sequence shown here is derived from an EMBL/GenBank/DDBJ whole genome shotgun (WGS) entry which is preliminary data.</text>
</comment>
<gene>
    <name evidence="1" type="ORF">ALTATR162_LOCUS4425</name>
</gene>
<dbReference type="AlphaFoldDB" id="A0A8J2I0N9"/>
<dbReference type="EMBL" id="CAJRGZ010000017">
    <property type="protein sequence ID" value="CAG5156628.1"/>
    <property type="molecule type" value="Genomic_DNA"/>
</dbReference>
<evidence type="ECO:0000313" key="2">
    <source>
        <dbReference type="Proteomes" id="UP000676310"/>
    </source>
</evidence>
<dbReference type="Proteomes" id="UP000676310">
    <property type="component" value="Unassembled WGS sequence"/>
</dbReference>
<proteinExistence type="predicted"/>
<evidence type="ECO:0000313" key="1">
    <source>
        <dbReference type="EMBL" id="CAG5156628.1"/>
    </source>
</evidence>
<dbReference type="OrthoDB" id="3799293at2759"/>